<dbReference type="InterPro" id="IPR036388">
    <property type="entry name" value="WH-like_DNA-bd_sf"/>
</dbReference>
<dbReference type="PANTHER" id="PTHR30136">
    <property type="entry name" value="HELIX-TURN-HELIX TRANSCRIPTIONAL REGULATOR, ICLR FAMILY"/>
    <property type="match status" value="1"/>
</dbReference>
<dbReference type="PANTHER" id="PTHR30136:SF34">
    <property type="entry name" value="TRANSCRIPTIONAL REGULATOR"/>
    <property type="match status" value="1"/>
</dbReference>
<organism evidence="4 5">
    <name type="scientific">Candidatus Avipropionibacterium avicola</name>
    <dbReference type="NCBI Taxonomy" id="2840701"/>
    <lineage>
        <taxon>Bacteria</taxon>
        <taxon>Bacillati</taxon>
        <taxon>Actinomycetota</taxon>
        <taxon>Actinomycetes</taxon>
        <taxon>Propionibacteriales</taxon>
        <taxon>Propionibacteriaceae</taxon>
        <taxon>Propionibacteriaceae incertae sedis</taxon>
        <taxon>Candidatus Avipropionibacterium</taxon>
    </lineage>
</organism>
<keyword evidence="1" id="KW-0805">Transcription regulation</keyword>
<dbReference type="Gene3D" id="1.10.10.10">
    <property type="entry name" value="Winged helix-like DNA-binding domain superfamily/Winged helix DNA-binding domain"/>
    <property type="match status" value="1"/>
</dbReference>
<dbReference type="GO" id="GO:0003700">
    <property type="term" value="F:DNA-binding transcription factor activity"/>
    <property type="evidence" value="ECO:0007669"/>
    <property type="project" value="TreeGrafter"/>
</dbReference>
<comment type="caution">
    <text evidence="4">The sequence shown here is derived from an EMBL/GenBank/DDBJ whole genome shotgun (WGS) entry which is preliminary data.</text>
</comment>
<protein>
    <submittedName>
        <fullName evidence="4">Helix-turn-helix domain-containing protein</fullName>
    </submittedName>
</protein>
<dbReference type="Pfam" id="PF09339">
    <property type="entry name" value="HTH_IclR"/>
    <property type="match status" value="1"/>
</dbReference>
<dbReference type="SMART" id="SM00346">
    <property type="entry name" value="HTH_ICLR"/>
    <property type="match status" value="1"/>
</dbReference>
<evidence type="ECO:0000256" key="2">
    <source>
        <dbReference type="ARBA" id="ARBA00023163"/>
    </source>
</evidence>
<reference evidence="4" key="2">
    <citation type="journal article" date="2021" name="PeerJ">
        <title>Extensive microbial diversity within the chicken gut microbiome revealed by metagenomics and culture.</title>
        <authorList>
            <person name="Gilroy R."/>
            <person name="Ravi A."/>
            <person name="Getino M."/>
            <person name="Pursley I."/>
            <person name="Horton D.L."/>
            <person name="Alikhan N.F."/>
            <person name="Baker D."/>
            <person name="Gharbi K."/>
            <person name="Hall N."/>
            <person name="Watson M."/>
            <person name="Adriaenssens E.M."/>
            <person name="Foster-Nyarko E."/>
            <person name="Jarju S."/>
            <person name="Secka A."/>
            <person name="Antonio M."/>
            <person name="Oren A."/>
            <person name="Chaudhuri R.R."/>
            <person name="La Ragione R."/>
            <person name="Hildebrand F."/>
            <person name="Pallen M.J."/>
        </authorList>
    </citation>
    <scope>NUCLEOTIDE SEQUENCE</scope>
    <source>
        <strain evidence="4">ChiGjej1B1-24693</strain>
    </source>
</reference>
<evidence type="ECO:0000313" key="5">
    <source>
        <dbReference type="Proteomes" id="UP000886842"/>
    </source>
</evidence>
<evidence type="ECO:0000256" key="1">
    <source>
        <dbReference type="ARBA" id="ARBA00023015"/>
    </source>
</evidence>
<dbReference type="SUPFAM" id="SSF55781">
    <property type="entry name" value="GAF domain-like"/>
    <property type="match status" value="1"/>
</dbReference>
<accession>A0A9D1GZC2</accession>
<dbReference type="Gene3D" id="3.30.450.40">
    <property type="match status" value="1"/>
</dbReference>
<reference evidence="4" key="1">
    <citation type="submission" date="2020-10" db="EMBL/GenBank/DDBJ databases">
        <authorList>
            <person name="Gilroy R."/>
        </authorList>
    </citation>
    <scope>NUCLEOTIDE SEQUENCE</scope>
    <source>
        <strain evidence="4">ChiGjej1B1-24693</strain>
    </source>
</reference>
<dbReference type="InterPro" id="IPR050707">
    <property type="entry name" value="HTH_MetabolicPath_Reg"/>
</dbReference>
<dbReference type="PROSITE" id="PS51077">
    <property type="entry name" value="HTH_ICLR"/>
    <property type="match status" value="1"/>
</dbReference>
<dbReference type="GO" id="GO:0045892">
    <property type="term" value="P:negative regulation of DNA-templated transcription"/>
    <property type="evidence" value="ECO:0007669"/>
    <property type="project" value="TreeGrafter"/>
</dbReference>
<dbReference type="InterPro" id="IPR029016">
    <property type="entry name" value="GAF-like_dom_sf"/>
</dbReference>
<keyword evidence="2" id="KW-0804">Transcription</keyword>
<dbReference type="AlphaFoldDB" id="A0A9D1GZC2"/>
<dbReference type="SUPFAM" id="SSF46785">
    <property type="entry name" value="Winged helix' DNA-binding domain"/>
    <property type="match status" value="1"/>
</dbReference>
<dbReference type="InterPro" id="IPR005471">
    <property type="entry name" value="Tscrpt_reg_IclR_N"/>
</dbReference>
<evidence type="ECO:0000313" key="4">
    <source>
        <dbReference type="EMBL" id="HIT75922.1"/>
    </source>
</evidence>
<dbReference type="EMBL" id="DVLP01000300">
    <property type="protein sequence ID" value="HIT75922.1"/>
    <property type="molecule type" value="Genomic_DNA"/>
</dbReference>
<evidence type="ECO:0000259" key="3">
    <source>
        <dbReference type="PROSITE" id="PS51077"/>
    </source>
</evidence>
<gene>
    <name evidence="4" type="ORF">IAA98_10075</name>
</gene>
<feature type="domain" description="HTH iclR-type" evidence="3">
    <location>
        <begin position="32"/>
        <end position="93"/>
    </location>
</feature>
<sequence>MQHSNDVAAVLGSPSGSLTTLPVPGAGPSGSNQSLARGLYVLRRLVEVDEPWTLAQLATELGTHQSSVSRLMATLVAAGYARKDEKGRFVPDYGIISLATRTNRLPLLSRPWPVFEQLAKDHPRLSATVAMLWRGQLLYGLRSGGRGVALLRQYPDYPLHRSSPGLRLLLDMPEPEAVELLESSRQRHGWSGDPAIVPADAAELLARARERCEHEVLMLSDGWAVNTALSGAIPVRTSEPHPVALAIVDKHGDLSPDELRLVLHTVRRDLELAFHQR</sequence>
<dbReference type="InterPro" id="IPR036390">
    <property type="entry name" value="WH_DNA-bd_sf"/>
</dbReference>
<proteinExistence type="predicted"/>
<name>A0A9D1GZC2_9ACTN</name>
<dbReference type="GO" id="GO:0003677">
    <property type="term" value="F:DNA binding"/>
    <property type="evidence" value="ECO:0007669"/>
    <property type="project" value="InterPro"/>
</dbReference>
<dbReference type="Proteomes" id="UP000886842">
    <property type="component" value="Unassembled WGS sequence"/>
</dbReference>